<dbReference type="GO" id="GO:0003677">
    <property type="term" value="F:DNA binding"/>
    <property type="evidence" value="ECO:0007669"/>
    <property type="project" value="UniProtKB-UniRule"/>
</dbReference>
<dbReference type="Gene3D" id="1.10.1790.20">
    <property type="match status" value="1"/>
</dbReference>
<dbReference type="SMART" id="SM00663">
    <property type="entry name" value="RPOLA_N"/>
    <property type="match status" value="1"/>
</dbReference>
<dbReference type="Gene3D" id="2.40.40.20">
    <property type="match status" value="1"/>
</dbReference>
<dbReference type="Pfam" id="PF04997">
    <property type="entry name" value="RNA_pol_Rpb1_1"/>
    <property type="match status" value="1"/>
</dbReference>
<dbReference type="GO" id="GO:0003899">
    <property type="term" value="F:DNA-directed RNA polymerase activity"/>
    <property type="evidence" value="ECO:0007669"/>
    <property type="project" value="UniProtKB-UniRule"/>
</dbReference>
<dbReference type="GO" id="GO:0006351">
    <property type="term" value="P:DNA-templated transcription"/>
    <property type="evidence" value="ECO:0007669"/>
    <property type="project" value="UniProtKB-UniRule"/>
</dbReference>
<dbReference type="FunFam" id="1.10.132.30:FF:000003">
    <property type="entry name" value="DNA-directed RNA polymerase subunit beta"/>
    <property type="match status" value="1"/>
</dbReference>
<reference evidence="16 17" key="1">
    <citation type="submission" date="2020-08" db="EMBL/GenBank/DDBJ databases">
        <title>Genomic Encyclopedia of Type Strains, Phase IV (KMG-IV): sequencing the most valuable type-strain genomes for metagenomic binning, comparative biology and taxonomic classification.</title>
        <authorList>
            <person name="Goeker M."/>
        </authorList>
    </citation>
    <scope>NUCLEOTIDE SEQUENCE [LARGE SCALE GENOMIC DNA]</scope>
    <source>
        <strain evidence="16 17">DSM 103336</strain>
    </source>
</reference>
<dbReference type="PANTHER" id="PTHR19376:SF54">
    <property type="entry name" value="DNA-DIRECTED RNA POLYMERASE SUBUNIT BETA"/>
    <property type="match status" value="1"/>
</dbReference>
<dbReference type="HAMAP" id="MF_01322">
    <property type="entry name" value="RNApol_bact_RpoC"/>
    <property type="match status" value="1"/>
</dbReference>
<evidence type="ECO:0000256" key="3">
    <source>
        <dbReference type="ARBA" id="ARBA00009839"/>
    </source>
</evidence>
<dbReference type="InterPro" id="IPR000722">
    <property type="entry name" value="RNA_pol_asu"/>
</dbReference>
<accession>A0A7W9BP88</accession>
<feature type="binding site" evidence="12">
    <location>
        <position position="463"/>
    </location>
    <ligand>
        <name>Mg(2+)</name>
        <dbReference type="ChEBI" id="CHEBI:18420"/>
    </ligand>
</feature>
<feature type="binding site" evidence="12">
    <location>
        <position position="884"/>
    </location>
    <ligand>
        <name>Zn(2+)</name>
        <dbReference type="ChEBI" id="CHEBI:29105"/>
        <label>2</label>
    </ligand>
</feature>
<evidence type="ECO:0000256" key="4">
    <source>
        <dbReference type="ARBA" id="ARBA00022478"/>
    </source>
</evidence>
<evidence type="ECO:0000313" key="16">
    <source>
        <dbReference type="EMBL" id="MBB5727612.1"/>
    </source>
</evidence>
<evidence type="ECO:0000313" key="17">
    <source>
        <dbReference type="Proteomes" id="UP000546701"/>
    </source>
</evidence>
<keyword evidence="10 12" id="KW-0804">Transcription</keyword>
<keyword evidence="7 12" id="KW-0479">Metal-binding</keyword>
<feature type="region of interest" description="Disordered" evidence="14">
    <location>
        <begin position="1398"/>
        <end position="1433"/>
    </location>
</feature>
<evidence type="ECO:0000256" key="6">
    <source>
        <dbReference type="ARBA" id="ARBA00022695"/>
    </source>
</evidence>
<evidence type="ECO:0000256" key="8">
    <source>
        <dbReference type="ARBA" id="ARBA00022833"/>
    </source>
</evidence>
<evidence type="ECO:0000256" key="1">
    <source>
        <dbReference type="ARBA" id="ARBA00006460"/>
    </source>
</evidence>
<feature type="binding site" evidence="12">
    <location>
        <position position="810"/>
    </location>
    <ligand>
        <name>Zn(2+)</name>
        <dbReference type="ChEBI" id="CHEBI:29105"/>
        <label>2</label>
    </ligand>
</feature>
<dbReference type="Pfam" id="PF04998">
    <property type="entry name" value="RNA_pol_Rpb1_5"/>
    <property type="match status" value="1"/>
</dbReference>
<dbReference type="Proteomes" id="UP000546701">
    <property type="component" value="Unassembled WGS sequence"/>
</dbReference>
<organism evidence="16 17">
    <name type="scientific">Sphingomonas prati</name>
    <dbReference type="NCBI Taxonomy" id="1843237"/>
    <lineage>
        <taxon>Bacteria</taxon>
        <taxon>Pseudomonadati</taxon>
        <taxon>Pseudomonadota</taxon>
        <taxon>Alphaproteobacteria</taxon>
        <taxon>Sphingomonadales</taxon>
        <taxon>Sphingomonadaceae</taxon>
        <taxon>Sphingomonas</taxon>
    </lineage>
</organism>
<dbReference type="InterPro" id="IPR007081">
    <property type="entry name" value="RNA_pol_Rpb1_5"/>
</dbReference>
<feature type="binding site" evidence="12">
    <location>
        <position position="85"/>
    </location>
    <ligand>
        <name>Zn(2+)</name>
        <dbReference type="ChEBI" id="CHEBI:29105"/>
        <label>1</label>
    </ligand>
</feature>
<dbReference type="InterPro" id="IPR007080">
    <property type="entry name" value="RNA_pol_Rpb1_1"/>
</dbReference>
<keyword evidence="9 12" id="KW-0460">Magnesium</keyword>
<comment type="function">
    <text evidence="12 13">DNA-dependent RNA polymerase catalyzes the transcription of DNA into RNA using the four ribonucleoside triphosphates as substrates.</text>
</comment>
<evidence type="ECO:0000256" key="2">
    <source>
        <dbReference type="ARBA" id="ARBA00007616"/>
    </source>
</evidence>
<dbReference type="EC" id="2.7.7.6" evidence="12"/>
<dbReference type="GO" id="GO:0000428">
    <property type="term" value="C:DNA-directed RNA polymerase complex"/>
    <property type="evidence" value="ECO:0007669"/>
    <property type="project" value="UniProtKB-KW"/>
</dbReference>
<dbReference type="EMBL" id="JACIJR010000001">
    <property type="protein sequence ID" value="MBB5727612.1"/>
    <property type="molecule type" value="Genomic_DNA"/>
</dbReference>
<dbReference type="Pfam" id="PF05000">
    <property type="entry name" value="RNA_pol_Rpb1_4"/>
    <property type="match status" value="1"/>
</dbReference>
<dbReference type="InterPro" id="IPR007083">
    <property type="entry name" value="RNA_pol_Rpb1_4"/>
</dbReference>
<dbReference type="Gene3D" id="1.10.132.30">
    <property type="match status" value="1"/>
</dbReference>
<proteinExistence type="inferred from homology"/>
<feature type="binding site" evidence="12">
    <location>
        <position position="72"/>
    </location>
    <ligand>
        <name>Zn(2+)</name>
        <dbReference type="ChEBI" id="CHEBI:29105"/>
        <label>1</label>
    </ligand>
</feature>
<dbReference type="FunFam" id="4.10.860.120:FF:000001">
    <property type="entry name" value="DNA-directed RNA polymerase subunit beta"/>
    <property type="match status" value="1"/>
</dbReference>
<comment type="similarity">
    <text evidence="2">In the N-terminal section; belongs to the RNA polymerase beta chain family.</text>
</comment>
<feature type="domain" description="RNA polymerase N-terminal" evidence="15">
    <location>
        <begin position="236"/>
        <end position="515"/>
    </location>
</feature>
<evidence type="ECO:0000256" key="12">
    <source>
        <dbReference type="HAMAP-Rule" id="MF_01322"/>
    </source>
</evidence>
<sequence>MNELTNFANPVAKTETFDQIQIGIASPERIRSWSFGEIKKPETINYRTFKPERDGLFCARIFGPIKDYECLCGKYKRMKYKGIVCEKCGVEVTVSKVRRERMGHIELAAPVAHIWFLKSLPSRIGLLLDMQLKQLERVLYFEAYIVIEPGLTPLEKYQLLNEDELLEAQDEYGEDAFSAGIGAEAVRRMLEDLDLEGEKADLLKELAETKSELKPKKIIKRLKVVESFLESGNRPEWMILEVVPVIPPELRPLVPLDGGRFATSDLNDLYRRVINRNNRLKRLMELRAPDIIVRNEKRMLQESVDALFDNGRRGRTITGANKRPLKSLSDMLKGKQGRFRQNLLGKRVDYSGRSVIVTGPELKLHQCGLPKKMALELFKPFIYARLDAKGLSMTLKQAKKWVEKERKEVWDILDEVIREHPVLLNRAPTLHRLGIQAFEPVLIEGKAIQLHPLVCSAFNADFDGDQMAVHVPLSLEAQLEARVLMMSTNNILSPANGKPIIVPSQDMVLGLYYLSMLKEGEPGEGMLISDMVEVHQALNAKAVTLHTKITTRVPQTDEAGNQYMKRFETTPGRMLLGECLPKNFKVPFDTVNRLLTKKDVGDVIDEVYRHTGQKETVLFADAIMSLGFRHAFQAGISFGKDDMIIPAAKVELVDETKALVKDFEQQYQDGLITQQEKYNKVIDAWSRCGDRVSDEMMKEIKAVKKDPETGREMPINAIYMMAHSGARGSQAQIKQLAGMRGLMAKPSGEIIETPIISNFKEGLTVLEYFNSTHGARKGLADTALKTANSGYLTRRLVDVSQDCVVVELDCGTERALDMKAIVQGGSTIASLGERILGRTTAEDIVDTKNNEVLIPSGTLLDEAMVARIEAVGTQGVKIRSPLVCESKGGVCGACYGRDLARGTPVNIGEAVGVIAAQSIGEPGTQLTMRTFHIGGAAQLNEVSNLEAVTDGRMEYRDLRIIMDTRGRRVSLSRSGELAIIDLDGRERATHRIPYGAYLLFDDGHVVTKGDRMAEWDPYTMPVITETGGVVKYVDLVDKQTLSEQTDEATGITQKVVIDYRATGRKEDLRPRITLMDDSSGETARYMLTTGAVLSVEDGQAVSAGEVLARVSRESAKTRDITGGLPRVAELFEARKPKENAIIAKVSGRVEFGKDYKAKRKISIRPDDGSELIDYLIPKSKVIDVQEGDYVKRGDNLIGGSPDPHDILEVLGIEPLAEYLVSEIQEVYRLQGVKINDKHIETIVRQMLQKVEITDAGDTQFLAGEQIDRLEMDEANEKLEKGAMPAQGKPILLGITKASLQTRSFISAASFQETTRVLTEASVQGKIDSLTGLKENVIVGRLIPAGTGAGLNRLRVTANSRDAALRAANRGFAAATAAASAAAIEKALIAPSSAAEEHEAELADANVSLGNDPLGNAAGESHGTDADAGEYLND</sequence>
<evidence type="ECO:0000256" key="13">
    <source>
        <dbReference type="RuleBase" id="RU004279"/>
    </source>
</evidence>
<evidence type="ECO:0000259" key="15">
    <source>
        <dbReference type="SMART" id="SM00663"/>
    </source>
</evidence>
<dbReference type="Gene3D" id="4.10.860.120">
    <property type="entry name" value="RNA polymerase II, clamp domain"/>
    <property type="match status" value="1"/>
</dbReference>
<comment type="similarity">
    <text evidence="3">In the C-terminal section; belongs to the RNA polymerase beta' chain family.</text>
</comment>
<feature type="binding site" evidence="12">
    <location>
        <position position="461"/>
    </location>
    <ligand>
        <name>Mg(2+)</name>
        <dbReference type="ChEBI" id="CHEBI:18420"/>
    </ligand>
</feature>
<dbReference type="CDD" id="cd02655">
    <property type="entry name" value="RNAP_beta'_C"/>
    <property type="match status" value="1"/>
</dbReference>
<dbReference type="Gene3D" id="1.10.40.90">
    <property type="match status" value="1"/>
</dbReference>
<dbReference type="RefSeq" id="WP_157175359.1">
    <property type="nucleotide sequence ID" value="NZ_BMJP01000001.1"/>
</dbReference>
<dbReference type="InterPro" id="IPR038120">
    <property type="entry name" value="Rpb1_funnel_sf"/>
</dbReference>
<keyword evidence="6 12" id="KW-0548">Nucleotidyltransferase</keyword>
<comment type="caution">
    <text evidence="16">The sequence shown here is derived from an EMBL/GenBank/DDBJ whole genome shotgun (WGS) entry which is preliminary data.</text>
</comment>
<dbReference type="SUPFAM" id="SSF64484">
    <property type="entry name" value="beta and beta-prime subunits of DNA dependent RNA-polymerase"/>
    <property type="match status" value="1"/>
</dbReference>
<keyword evidence="8 12" id="KW-0862">Zinc</keyword>
<comment type="cofactor">
    <cofactor evidence="12">
        <name>Zn(2+)</name>
        <dbReference type="ChEBI" id="CHEBI:29105"/>
    </cofactor>
    <text evidence="12">Binds 2 Zn(2+) ions per subunit.</text>
</comment>
<evidence type="ECO:0000256" key="14">
    <source>
        <dbReference type="SAM" id="MobiDB-lite"/>
    </source>
</evidence>
<dbReference type="GO" id="GO:0000287">
    <property type="term" value="F:magnesium ion binding"/>
    <property type="evidence" value="ECO:0007669"/>
    <property type="project" value="UniProtKB-UniRule"/>
</dbReference>
<evidence type="ECO:0000256" key="9">
    <source>
        <dbReference type="ARBA" id="ARBA00022842"/>
    </source>
</evidence>
<dbReference type="InterPro" id="IPR012754">
    <property type="entry name" value="DNA-dir_RpoC_beta_prime_bact"/>
</dbReference>
<dbReference type="NCBIfam" id="TIGR02386">
    <property type="entry name" value="rpoC_TIGR"/>
    <property type="match status" value="1"/>
</dbReference>
<dbReference type="CDD" id="cd01609">
    <property type="entry name" value="RNAP_beta'_N"/>
    <property type="match status" value="1"/>
</dbReference>
<dbReference type="InterPro" id="IPR006592">
    <property type="entry name" value="RNA_pol_N"/>
</dbReference>
<dbReference type="OrthoDB" id="9815296at2"/>
<dbReference type="Gene3D" id="2.40.50.100">
    <property type="match status" value="3"/>
</dbReference>
<feature type="binding site" evidence="12">
    <location>
        <position position="465"/>
    </location>
    <ligand>
        <name>Mg(2+)</name>
        <dbReference type="ChEBI" id="CHEBI:18420"/>
    </ligand>
</feature>
<dbReference type="InterPro" id="IPR044893">
    <property type="entry name" value="RNA_pol_Rpb1_clamp_domain"/>
</dbReference>
<dbReference type="Gene3D" id="1.10.150.390">
    <property type="match status" value="1"/>
</dbReference>
<comment type="cofactor">
    <cofactor evidence="12">
        <name>Mg(2+)</name>
        <dbReference type="ChEBI" id="CHEBI:18420"/>
    </cofactor>
    <text evidence="12">Binds 1 Mg(2+) ion per subunit.</text>
</comment>
<keyword evidence="5 12" id="KW-0808">Transferase</keyword>
<dbReference type="InterPro" id="IPR007066">
    <property type="entry name" value="RNA_pol_Rpb1_3"/>
</dbReference>
<feature type="binding site" evidence="12">
    <location>
        <position position="891"/>
    </location>
    <ligand>
        <name>Zn(2+)</name>
        <dbReference type="ChEBI" id="CHEBI:29105"/>
        <label>2</label>
    </ligand>
</feature>
<dbReference type="InterPro" id="IPR042102">
    <property type="entry name" value="RNA_pol_Rpb1_3_sf"/>
</dbReference>
<protein>
    <recommendedName>
        <fullName evidence="12">DNA-directed RNA polymerase subunit beta'</fullName>
        <shortName evidence="12">RNAP subunit beta'</shortName>
        <ecNumber evidence="12">2.7.7.6</ecNumber>
    </recommendedName>
    <alternativeName>
        <fullName evidence="12">RNA polymerase subunit beta'</fullName>
    </alternativeName>
    <alternativeName>
        <fullName evidence="12">Transcriptase subunit beta'</fullName>
    </alternativeName>
</protein>
<evidence type="ECO:0000256" key="7">
    <source>
        <dbReference type="ARBA" id="ARBA00022723"/>
    </source>
</evidence>
<feature type="binding site" evidence="12">
    <location>
        <position position="894"/>
    </location>
    <ligand>
        <name>Zn(2+)</name>
        <dbReference type="ChEBI" id="CHEBI:29105"/>
        <label>2</label>
    </ligand>
</feature>
<dbReference type="PANTHER" id="PTHR19376">
    <property type="entry name" value="DNA-DIRECTED RNA POLYMERASE"/>
    <property type="match status" value="1"/>
</dbReference>
<evidence type="ECO:0000256" key="10">
    <source>
        <dbReference type="ARBA" id="ARBA00023163"/>
    </source>
</evidence>
<feature type="binding site" evidence="12">
    <location>
        <position position="70"/>
    </location>
    <ligand>
        <name>Zn(2+)</name>
        <dbReference type="ChEBI" id="CHEBI:29105"/>
        <label>1</label>
    </ligand>
</feature>
<dbReference type="GO" id="GO:0008270">
    <property type="term" value="F:zinc ion binding"/>
    <property type="evidence" value="ECO:0007669"/>
    <property type="project" value="UniProtKB-UniRule"/>
</dbReference>
<gene>
    <name evidence="12" type="primary">rpoC</name>
    <name evidence="16" type="ORF">FHS99_000068</name>
</gene>
<comment type="subunit">
    <text evidence="12">The RNAP catalytic core consists of 2 alpha, 1 beta, 1 beta' and 1 omega subunit. When a sigma factor is associated with the core the holoenzyme is formed, which can initiate transcription.</text>
</comment>
<dbReference type="Gene3D" id="1.10.274.100">
    <property type="entry name" value="RNA polymerase Rpb1, domain 3"/>
    <property type="match status" value="2"/>
</dbReference>
<dbReference type="Pfam" id="PF00623">
    <property type="entry name" value="RNA_pol_Rpb1_2"/>
    <property type="match status" value="1"/>
</dbReference>
<comment type="catalytic activity">
    <reaction evidence="11 12 13">
        <text>RNA(n) + a ribonucleoside 5'-triphosphate = RNA(n+1) + diphosphate</text>
        <dbReference type="Rhea" id="RHEA:21248"/>
        <dbReference type="Rhea" id="RHEA-COMP:14527"/>
        <dbReference type="Rhea" id="RHEA-COMP:17342"/>
        <dbReference type="ChEBI" id="CHEBI:33019"/>
        <dbReference type="ChEBI" id="CHEBI:61557"/>
        <dbReference type="ChEBI" id="CHEBI:140395"/>
        <dbReference type="EC" id="2.7.7.6"/>
    </reaction>
</comment>
<evidence type="ECO:0000256" key="5">
    <source>
        <dbReference type="ARBA" id="ARBA00022679"/>
    </source>
</evidence>
<comment type="similarity">
    <text evidence="1 12 13">Belongs to the RNA polymerase beta' chain family.</text>
</comment>
<feature type="binding site" evidence="12">
    <location>
        <position position="88"/>
    </location>
    <ligand>
        <name>Zn(2+)</name>
        <dbReference type="ChEBI" id="CHEBI:29105"/>
        <label>1</label>
    </ligand>
</feature>
<name>A0A7W9BP88_9SPHN</name>
<evidence type="ECO:0000256" key="11">
    <source>
        <dbReference type="ARBA" id="ARBA00048552"/>
    </source>
</evidence>
<keyword evidence="4 12" id="KW-0240">DNA-directed RNA polymerase</keyword>
<dbReference type="Pfam" id="PF04983">
    <property type="entry name" value="RNA_pol_Rpb1_3"/>
    <property type="match status" value="1"/>
</dbReference>
<keyword evidence="17" id="KW-1185">Reference proteome</keyword>
<dbReference type="InterPro" id="IPR045867">
    <property type="entry name" value="DNA-dir_RpoC_beta_prime"/>
</dbReference>